<keyword evidence="2" id="KW-1185">Reference proteome</keyword>
<gene>
    <name evidence="1" type="ORF">M2280_001114</name>
</gene>
<dbReference type="Gene3D" id="2.30.110.10">
    <property type="entry name" value="Electron Transport, Fmn-binding Protein, Chain A"/>
    <property type="match status" value="1"/>
</dbReference>
<evidence type="ECO:0000313" key="2">
    <source>
        <dbReference type="Proteomes" id="UP001160334"/>
    </source>
</evidence>
<evidence type="ECO:0000313" key="1">
    <source>
        <dbReference type="EMBL" id="MDH6279905.1"/>
    </source>
</evidence>
<dbReference type="RefSeq" id="WP_280759262.1">
    <property type="nucleotide sequence ID" value="NZ_JARXVC010000002.1"/>
</dbReference>
<proteinExistence type="predicted"/>
<accession>A0ABT6M7K0</accession>
<protein>
    <submittedName>
        <fullName evidence="1">Uncharacterized protein</fullName>
    </submittedName>
</protein>
<dbReference type="Proteomes" id="UP001160334">
    <property type="component" value="Unassembled WGS sequence"/>
</dbReference>
<comment type="caution">
    <text evidence="1">The sequence shown here is derived from an EMBL/GenBank/DDBJ whole genome shotgun (WGS) entry which is preliminary data.</text>
</comment>
<sequence length="58" mass="6286">MTEFNSRVVTEFRANGGHLDSFGFGTNLALVRSLGARSGIDRTPPRGRYRSSALCAVL</sequence>
<dbReference type="EMBL" id="JARXVC010000002">
    <property type="protein sequence ID" value="MDH6279905.1"/>
    <property type="molecule type" value="Genomic_DNA"/>
</dbReference>
<reference evidence="1 2" key="1">
    <citation type="submission" date="2023-04" db="EMBL/GenBank/DDBJ databases">
        <title>Forest soil microbial communities from Buena Vista Peninsula, Colon Province, Panama.</title>
        <authorList>
            <person name="Bouskill N."/>
        </authorList>
    </citation>
    <scope>NUCLEOTIDE SEQUENCE [LARGE SCALE GENOMIC DNA]</scope>
    <source>
        <strain evidence="1 2">CFH S0262</strain>
    </source>
</reference>
<organism evidence="1 2">
    <name type="scientific">Prescottella agglutinans</name>
    <dbReference type="NCBI Taxonomy" id="1644129"/>
    <lineage>
        <taxon>Bacteria</taxon>
        <taxon>Bacillati</taxon>
        <taxon>Actinomycetota</taxon>
        <taxon>Actinomycetes</taxon>
        <taxon>Mycobacteriales</taxon>
        <taxon>Nocardiaceae</taxon>
        <taxon>Prescottella</taxon>
    </lineage>
</organism>
<name>A0ABT6M7K0_9NOCA</name>
<dbReference type="InterPro" id="IPR012349">
    <property type="entry name" value="Split_barrel_FMN-bd"/>
</dbReference>